<dbReference type="RefSeq" id="WP_243700761.1">
    <property type="nucleotide sequence ID" value="NZ_SMAJ01000002.1"/>
</dbReference>
<reference evidence="1 2" key="1">
    <citation type="submission" date="2019-03" db="EMBL/GenBank/DDBJ databases">
        <title>Genomic Encyclopedia of Type Strains, Phase IV (KMG-IV): sequencing the most valuable type-strain genomes for metagenomic binning, comparative biology and taxonomic classification.</title>
        <authorList>
            <person name="Goeker M."/>
        </authorList>
    </citation>
    <scope>NUCLEOTIDE SEQUENCE [LARGE SCALE GENOMIC DNA]</scope>
    <source>
        <strain evidence="1 2">DSM 24591</strain>
    </source>
</reference>
<gene>
    <name evidence="1" type="ORF">EDC26_102127</name>
</gene>
<evidence type="ECO:0000313" key="1">
    <source>
        <dbReference type="EMBL" id="TCT10171.1"/>
    </source>
</evidence>
<evidence type="ECO:0008006" key="3">
    <source>
        <dbReference type="Google" id="ProtNLM"/>
    </source>
</evidence>
<dbReference type="Proteomes" id="UP000295525">
    <property type="component" value="Unassembled WGS sequence"/>
</dbReference>
<dbReference type="EMBL" id="SMAJ01000002">
    <property type="protein sequence ID" value="TCT10171.1"/>
    <property type="molecule type" value="Genomic_DNA"/>
</dbReference>
<keyword evidence="2" id="KW-1185">Reference proteome</keyword>
<organism evidence="1 2">
    <name type="scientific">Paralcaligenes ureilyticus</name>
    <dbReference type="NCBI Taxonomy" id="627131"/>
    <lineage>
        <taxon>Bacteria</taxon>
        <taxon>Pseudomonadati</taxon>
        <taxon>Pseudomonadota</taxon>
        <taxon>Betaproteobacteria</taxon>
        <taxon>Burkholderiales</taxon>
        <taxon>Alcaligenaceae</taxon>
        <taxon>Paralcaligenes</taxon>
    </lineage>
</organism>
<protein>
    <recommendedName>
        <fullName evidence="3">Carboxypeptidase family protein</fullName>
    </recommendedName>
</protein>
<sequence length="161" mass="17330">MIKHTSHRPAANTVFPSASKPASQTTARFMLAAILLIGALAYTQAHAELPPLHHQGSTDYVSGGIGIDESTAFKAAMSQFPLALTFASNREGNAEYVSDVQVVVRDSQSKQVLNVVSEGPYFLARLPAGKYEVLATYQGKTQSRKADIGGTGTARLMFEWK</sequence>
<evidence type="ECO:0000313" key="2">
    <source>
        <dbReference type="Proteomes" id="UP000295525"/>
    </source>
</evidence>
<proteinExistence type="predicted"/>
<accession>A0A4R3M9A7</accession>
<dbReference type="AlphaFoldDB" id="A0A4R3M9A7"/>
<comment type="caution">
    <text evidence="1">The sequence shown here is derived from an EMBL/GenBank/DDBJ whole genome shotgun (WGS) entry which is preliminary data.</text>
</comment>
<name>A0A4R3M9A7_9BURK</name>